<dbReference type="EMBL" id="KV417566">
    <property type="protein sequence ID" value="KZP19113.1"/>
    <property type="molecule type" value="Genomic_DNA"/>
</dbReference>
<gene>
    <name evidence="2" type="ORF">FIBSPDRAFT_955656</name>
</gene>
<keyword evidence="1" id="KW-0732">Signal</keyword>
<name>A0A166HQ53_9AGAM</name>
<reference evidence="2 3" key="1">
    <citation type="journal article" date="2016" name="Mol. Biol. Evol.">
        <title>Comparative Genomics of Early-Diverging Mushroom-Forming Fungi Provides Insights into the Origins of Lignocellulose Decay Capabilities.</title>
        <authorList>
            <person name="Nagy L.G."/>
            <person name="Riley R."/>
            <person name="Tritt A."/>
            <person name="Adam C."/>
            <person name="Daum C."/>
            <person name="Floudas D."/>
            <person name="Sun H."/>
            <person name="Yadav J.S."/>
            <person name="Pangilinan J."/>
            <person name="Larsson K.H."/>
            <person name="Matsuura K."/>
            <person name="Barry K."/>
            <person name="Labutti K."/>
            <person name="Kuo R."/>
            <person name="Ohm R.A."/>
            <person name="Bhattacharya S.S."/>
            <person name="Shirouzu T."/>
            <person name="Yoshinaga Y."/>
            <person name="Martin F.M."/>
            <person name="Grigoriev I.V."/>
            <person name="Hibbett D.S."/>
        </authorList>
    </citation>
    <scope>NUCLEOTIDE SEQUENCE [LARGE SCALE GENOMIC DNA]</scope>
    <source>
        <strain evidence="2 3">CBS 109695</strain>
    </source>
</reference>
<sequence length="58" mass="5639">MQFFKSAVVAVMAFAAVAVAAPNGGGGAPPPPPCKPLLQSCSVNSECCADLCVAGLCA</sequence>
<keyword evidence="3" id="KW-1185">Reference proteome</keyword>
<feature type="chain" id="PRO_5007874741" evidence="1">
    <location>
        <begin position="21"/>
        <end position="58"/>
    </location>
</feature>
<accession>A0A166HQ53</accession>
<feature type="signal peptide" evidence="1">
    <location>
        <begin position="1"/>
        <end position="20"/>
    </location>
</feature>
<dbReference type="Proteomes" id="UP000076532">
    <property type="component" value="Unassembled WGS sequence"/>
</dbReference>
<dbReference type="AlphaFoldDB" id="A0A166HQ53"/>
<organism evidence="2 3">
    <name type="scientific">Athelia psychrophila</name>
    <dbReference type="NCBI Taxonomy" id="1759441"/>
    <lineage>
        <taxon>Eukaryota</taxon>
        <taxon>Fungi</taxon>
        <taxon>Dikarya</taxon>
        <taxon>Basidiomycota</taxon>
        <taxon>Agaricomycotina</taxon>
        <taxon>Agaricomycetes</taxon>
        <taxon>Agaricomycetidae</taxon>
        <taxon>Atheliales</taxon>
        <taxon>Atheliaceae</taxon>
        <taxon>Athelia</taxon>
    </lineage>
</organism>
<evidence type="ECO:0000256" key="1">
    <source>
        <dbReference type="SAM" id="SignalP"/>
    </source>
</evidence>
<evidence type="ECO:0000313" key="3">
    <source>
        <dbReference type="Proteomes" id="UP000076532"/>
    </source>
</evidence>
<proteinExistence type="predicted"/>
<protein>
    <submittedName>
        <fullName evidence="2">Uncharacterized protein</fullName>
    </submittedName>
</protein>
<evidence type="ECO:0000313" key="2">
    <source>
        <dbReference type="EMBL" id="KZP19113.1"/>
    </source>
</evidence>